<dbReference type="AlphaFoldDB" id="A0A438KQP4"/>
<comment type="caution">
    <text evidence="2">The sequence shown here is derived from an EMBL/GenBank/DDBJ whole genome shotgun (WGS) entry which is preliminary data.</text>
</comment>
<feature type="region of interest" description="Disordered" evidence="1">
    <location>
        <begin position="1"/>
        <end position="29"/>
    </location>
</feature>
<evidence type="ECO:0000256" key="1">
    <source>
        <dbReference type="SAM" id="MobiDB-lite"/>
    </source>
</evidence>
<name>A0A438KQP4_VITVI</name>
<feature type="region of interest" description="Disordered" evidence="1">
    <location>
        <begin position="72"/>
        <end position="103"/>
    </location>
</feature>
<reference evidence="2 3" key="1">
    <citation type="journal article" date="2018" name="PLoS Genet.">
        <title>Population sequencing reveals clonal diversity and ancestral inbreeding in the grapevine cultivar Chardonnay.</title>
        <authorList>
            <person name="Roach M.J."/>
            <person name="Johnson D.L."/>
            <person name="Bohlmann J."/>
            <person name="van Vuuren H.J."/>
            <person name="Jones S.J."/>
            <person name="Pretorius I.S."/>
            <person name="Schmidt S.A."/>
            <person name="Borneman A.R."/>
        </authorList>
    </citation>
    <scope>NUCLEOTIDE SEQUENCE [LARGE SCALE GENOMIC DNA]</scope>
    <source>
        <strain evidence="3">cv. Chardonnay</strain>
        <tissue evidence="2">Leaf</tissue>
    </source>
</reference>
<gene>
    <name evidence="2" type="ORF">CK203_000749</name>
</gene>
<dbReference type="EMBL" id="QGNW01000001">
    <property type="protein sequence ID" value="RVX23522.1"/>
    <property type="molecule type" value="Genomic_DNA"/>
</dbReference>
<sequence>MEKKKMGEKEKAKEEREVGSRTESSNSKAKEIWHVAEVVGADSIRKTRGEEKLDGDGASGIAEAFSALGKKNEEMEKLSGPQDCWEEGQSSGGSGRANSDGHSSPLCFGQEMVECKPSLGQLPSMNWFEEQLLFGKMFDATERNENERASFADEWLMEENVRYSTLKPSGVCFLGGGEDCECVGGKVRFDIVVKERRDDRVEKDDDDDESWRYNCLARFCRCLGMPAEGFKREILKLFNKIRERRDCSERVIGKKRKGQRLSKFDRELKNLSGR</sequence>
<accession>A0A438KQP4</accession>
<proteinExistence type="predicted"/>
<protein>
    <submittedName>
        <fullName evidence="2">Uncharacterized protein</fullName>
    </submittedName>
</protein>
<feature type="compositionally biased region" description="Basic and acidic residues" evidence="1">
    <location>
        <begin position="1"/>
        <end position="20"/>
    </location>
</feature>
<evidence type="ECO:0000313" key="2">
    <source>
        <dbReference type="EMBL" id="RVX23522.1"/>
    </source>
</evidence>
<organism evidence="2 3">
    <name type="scientific">Vitis vinifera</name>
    <name type="common">Grape</name>
    <dbReference type="NCBI Taxonomy" id="29760"/>
    <lineage>
        <taxon>Eukaryota</taxon>
        <taxon>Viridiplantae</taxon>
        <taxon>Streptophyta</taxon>
        <taxon>Embryophyta</taxon>
        <taxon>Tracheophyta</taxon>
        <taxon>Spermatophyta</taxon>
        <taxon>Magnoliopsida</taxon>
        <taxon>eudicotyledons</taxon>
        <taxon>Gunneridae</taxon>
        <taxon>Pentapetalae</taxon>
        <taxon>rosids</taxon>
        <taxon>Vitales</taxon>
        <taxon>Vitaceae</taxon>
        <taxon>Viteae</taxon>
        <taxon>Vitis</taxon>
    </lineage>
</organism>
<dbReference type="Proteomes" id="UP000288805">
    <property type="component" value="Unassembled WGS sequence"/>
</dbReference>
<evidence type="ECO:0000313" key="3">
    <source>
        <dbReference type="Proteomes" id="UP000288805"/>
    </source>
</evidence>